<evidence type="ECO:0000313" key="4">
    <source>
        <dbReference type="Proteomes" id="UP001282284"/>
    </source>
</evidence>
<dbReference type="PANTHER" id="PTHR30461">
    <property type="entry name" value="DNA-INVERTASE FROM LAMBDOID PROPHAGE"/>
    <property type="match status" value="1"/>
</dbReference>
<proteinExistence type="predicted"/>
<organism evidence="3 4">
    <name type="scientific">Sporosarcina saromensis</name>
    <dbReference type="NCBI Taxonomy" id="359365"/>
    <lineage>
        <taxon>Bacteria</taxon>
        <taxon>Bacillati</taxon>
        <taxon>Bacillota</taxon>
        <taxon>Bacilli</taxon>
        <taxon>Bacillales</taxon>
        <taxon>Caryophanaceae</taxon>
        <taxon>Sporosarcina</taxon>
    </lineage>
</organism>
<protein>
    <submittedName>
        <fullName evidence="3">Recombinase family protein</fullName>
    </submittedName>
</protein>
<dbReference type="Proteomes" id="UP001282284">
    <property type="component" value="Unassembled WGS sequence"/>
</dbReference>
<gene>
    <name evidence="3" type="ORF">QT711_03055</name>
</gene>
<dbReference type="InterPro" id="IPR011109">
    <property type="entry name" value="DNA_bind_recombinase_dom"/>
</dbReference>
<dbReference type="CDD" id="cd00338">
    <property type="entry name" value="Ser_Recombinase"/>
    <property type="match status" value="1"/>
</dbReference>
<dbReference type="EMBL" id="JAUBDI010000002">
    <property type="protein sequence ID" value="MDW0112148.1"/>
    <property type="molecule type" value="Genomic_DNA"/>
</dbReference>
<comment type="caution">
    <text evidence="3">The sequence shown here is derived from an EMBL/GenBank/DDBJ whole genome shotgun (WGS) entry which is preliminary data.</text>
</comment>
<sequence>MKVAVYTRVSTDKTQQNHSYELQKEVYEEYCKQRGYDLIEMYADKGTGMHVRNRGNFVRMMTDAGLDYKKVENGYDTFVKSKRKPKFELIIIKDVSRMSRNMNIGMTTVEYLRDKGVYVLFENAGLNTKDDDWHMRLSMLFTMAQNESHSLSRRVKFSRKHNNIKGKYNPSRLSYGYERNEKNEIVVKEDEAEVVKRIFELYKVYGASVISKMLNEEGKKSQNGYDFSPDKVLRIIRNKLYCGIAVVNKSTRENVTDTHRIIKPKDEWIEIPNAVEPIISFSTWSTANIKRKSRTNTSSKRGRKPAINDEFHGKIYCEECGSRFVRHQGRNNPNSQLKLSYMCQSRRKKGTTKCSTRGIAFNVLNDMLDQIDVTHLFNNIGDSIYYQLLMDNLGYESKNMQRHIDDYTAKIEALEKENEKIANGLIEHLSGGSQATIDILSNKIEANKKEIDKLALHRSKFNVETIEHARGLVEAKRLLIKEIKNNKVTRERKLNLIKEIRIRDYEVTFEFFLPSYEEEIDVFNSLFPSIAIEEDIEYRPFWKTIRREHKEAREYWAERESMNK</sequence>
<dbReference type="InterPro" id="IPR038109">
    <property type="entry name" value="DNA_bind_recomb_sf"/>
</dbReference>
<dbReference type="Pfam" id="PF07508">
    <property type="entry name" value="Recombinase"/>
    <property type="match status" value="1"/>
</dbReference>
<evidence type="ECO:0000313" key="3">
    <source>
        <dbReference type="EMBL" id="MDW0112148.1"/>
    </source>
</evidence>
<dbReference type="InterPro" id="IPR025827">
    <property type="entry name" value="Zn_ribbon_recom_dom"/>
</dbReference>
<feature type="coiled-coil region" evidence="1">
    <location>
        <begin position="397"/>
        <end position="424"/>
    </location>
</feature>
<keyword evidence="1" id="KW-0175">Coiled coil</keyword>
<dbReference type="InterPro" id="IPR006119">
    <property type="entry name" value="Resolv_N"/>
</dbReference>
<dbReference type="Gene3D" id="3.40.50.1390">
    <property type="entry name" value="Resolvase, N-terminal catalytic domain"/>
    <property type="match status" value="1"/>
</dbReference>
<dbReference type="PANTHER" id="PTHR30461:SF23">
    <property type="entry name" value="DNA RECOMBINASE-RELATED"/>
    <property type="match status" value="1"/>
</dbReference>
<dbReference type="Gene3D" id="3.90.1750.20">
    <property type="entry name" value="Putative Large Serine Recombinase, Chain B, Domain 2"/>
    <property type="match status" value="1"/>
</dbReference>
<accession>A0ABU4G760</accession>
<keyword evidence="4" id="KW-1185">Reference proteome</keyword>
<evidence type="ECO:0000256" key="1">
    <source>
        <dbReference type="SAM" id="Coils"/>
    </source>
</evidence>
<dbReference type="Pfam" id="PF13408">
    <property type="entry name" value="Zn_ribbon_recom"/>
    <property type="match status" value="1"/>
</dbReference>
<evidence type="ECO:0000259" key="2">
    <source>
        <dbReference type="PROSITE" id="PS51737"/>
    </source>
</evidence>
<dbReference type="RefSeq" id="WP_317942043.1">
    <property type="nucleotide sequence ID" value="NZ_JAUBDI010000002.1"/>
</dbReference>
<reference evidence="3 4" key="1">
    <citation type="submission" date="2023-06" db="EMBL/GenBank/DDBJ databases">
        <title>Sporosarcina sp. nov., isolated from Korean traditional fermented seafood 'Jeotgal'.</title>
        <authorList>
            <person name="Yang A.I."/>
            <person name="Shin N.-R."/>
        </authorList>
    </citation>
    <scope>NUCLEOTIDE SEQUENCE [LARGE SCALE GENOMIC DNA]</scope>
    <source>
        <strain evidence="3 4">KCTC13119</strain>
    </source>
</reference>
<dbReference type="PROSITE" id="PS51737">
    <property type="entry name" value="RECOMBINASE_DNA_BIND"/>
    <property type="match status" value="1"/>
</dbReference>
<feature type="domain" description="Recombinase" evidence="2">
    <location>
        <begin position="174"/>
        <end position="298"/>
    </location>
</feature>
<dbReference type="InterPro" id="IPR036162">
    <property type="entry name" value="Resolvase-like_N_sf"/>
</dbReference>
<dbReference type="SUPFAM" id="SSF53041">
    <property type="entry name" value="Resolvase-like"/>
    <property type="match status" value="1"/>
</dbReference>
<dbReference type="SMART" id="SM00857">
    <property type="entry name" value="Resolvase"/>
    <property type="match status" value="1"/>
</dbReference>
<name>A0ABU4G760_9BACL</name>
<dbReference type="InterPro" id="IPR050639">
    <property type="entry name" value="SSR_resolvase"/>
</dbReference>
<dbReference type="Pfam" id="PF00239">
    <property type="entry name" value="Resolvase"/>
    <property type="match status" value="1"/>
</dbReference>